<dbReference type="EMBL" id="BRXE01000254">
    <property type="protein sequence ID" value="GLB87001.1"/>
    <property type="molecule type" value="Genomic_DNA"/>
</dbReference>
<accession>A0AA37UZY3</accession>
<evidence type="ECO:0000313" key="2">
    <source>
        <dbReference type="EMBL" id="GLB87001.1"/>
    </source>
</evidence>
<feature type="compositionally biased region" description="Polar residues" evidence="1">
    <location>
        <begin position="63"/>
        <end position="81"/>
    </location>
</feature>
<name>A0AA37UZY3_9MYCO</name>
<dbReference type="AlphaFoldDB" id="A0AA37UZY3"/>
<gene>
    <name evidence="2" type="ORF">SRL2020028_62570</name>
</gene>
<protein>
    <submittedName>
        <fullName evidence="2">Uncharacterized protein</fullName>
    </submittedName>
</protein>
<evidence type="ECO:0000313" key="3">
    <source>
        <dbReference type="Proteomes" id="UP001165663"/>
    </source>
</evidence>
<organism evidence="2 3">
    <name type="scientific">Mycobacterium kiyosense</name>
    <dbReference type="NCBI Taxonomy" id="2871094"/>
    <lineage>
        <taxon>Bacteria</taxon>
        <taxon>Bacillati</taxon>
        <taxon>Actinomycetota</taxon>
        <taxon>Actinomycetes</taxon>
        <taxon>Mycobacteriales</taxon>
        <taxon>Mycobacteriaceae</taxon>
        <taxon>Mycobacterium</taxon>
    </lineage>
</organism>
<evidence type="ECO:0000256" key="1">
    <source>
        <dbReference type="SAM" id="MobiDB-lite"/>
    </source>
</evidence>
<feature type="region of interest" description="Disordered" evidence="1">
    <location>
        <begin position="62"/>
        <end position="81"/>
    </location>
</feature>
<dbReference type="Proteomes" id="UP001165663">
    <property type="component" value="Unassembled WGS sequence"/>
</dbReference>
<dbReference type="RefSeq" id="WP_084024673.1">
    <property type="nucleotide sequence ID" value="NZ_BRXE01000254.1"/>
</dbReference>
<sequence>MTAQNDEAPGLLFSEILTLIAHHATAASELAMRFQENGADFKHHMARIDVLNAAIAAHVECGTSGSSIEDEPGSQQQDSPE</sequence>
<reference evidence="2" key="1">
    <citation type="submission" date="2022-07" db="EMBL/GenBank/DDBJ databases">
        <title>Mycobacterium kiyosense sp. nov., scotochromogenic slow-glowing species isolated from respiratory specimens.</title>
        <authorList>
            <person name="Fukano H."/>
            <person name="Kazumi Y."/>
            <person name="Sakagami N."/>
            <person name="Ato M."/>
            <person name="Mitarai S."/>
            <person name="Hoshino Y."/>
        </authorList>
    </citation>
    <scope>NUCLEOTIDE SEQUENCE</scope>
    <source>
        <strain evidence="2">SRL2020-028</strain>
    </source>
</reference>
<proteinExistence type="predicted"/>
<comment type="caution">
    <text evidence="2">The sequence shown here is derived from an EMBL/GenBank/DDBJ whole genome shotgun (WGS) entry which is preliminary data.</text>
</comment>